<dbReference type="PROSITE" id="PS00615">
    <property type="entry name" value="C_TYPE_LECTIN_1"/>
    <property type="match status" value="1"/>
</dbReference>
<protein>
    <recommendedName>
        <fullName evidence="3">C-type lectin domain-containing protein</fullName>
    </recommendedName>
</protein>
<dbReference type="InterPro" id="IPR016187">
    <property type="entry name" value="CTDL_fold"/>
</dbReference>
<evidence type="ECO:0000256" key="1">
    <source>
        <dbReference type="ARBA" id="ARBA00023157"/>
    </source>
</evidence>
<evidence type="ECO:0000313" key="5">
    <source>
        <dbReference type="Proteomes" id="UP000694680"/>
    </source>
</evidence>
<feature type="transmembrane region" description="Helical" evidence="2">
    <location>
        <begin position="16"/>
        <end position="38"/>
    </location>
</feature>
<dbReference type="Ensembl" id="ENSGWIT00000043080.1">
    <property type="protein sequence ID" value="ENSGWIP00000039630.1"/>
    <property type="gene ID" value="ENSGWIG00000020106.1"/>
</dbReference>
<proteinExistence type="predicted"/>
<evidence type="ECO:0000313" key="4">
    <source>
        <dbReference type="Ensembl" id="ENSGWIP00000039630.1"/>
    </source>
</evidence>
<reference evidence="4" key="2">
    <citation type="submission" date="2025-08" db="UniProtKB">
        <authorList>
            <consortium name="Ensembl"/>
        </authorList>
    </citation>
    <scope>IDENTIFICATION</scope>
</reference>
<reference evidence="4" key="1">
    <citation type="submission" date="2020-06" db="EMBL/GenBank/DDBJ databases">
        <authorList>
            <consortium name="Wellcome Sanger Institute Data Sharing"/>
        </authorList>
    </citation>
    <scope>NUCLEOTIDE SEQUENCE [LARGE SCALE GENOMIC DNA]</scope>
</reference>
<reference evidence="4" key="3">
    <citation type="submission" date="2025-09" db="UniProtKB">
        <authorList>
            <consortium name="Ensembl"/>
        </authorList>
    </citation>
    <scope>IDENTIFICATION</scope>
</reference>
<evidence type="ECO:0000256" key="2">
    <source>
        <dbReference type="SAM" id="Phobius"/>
    </source>
</evidence>
<dbReference type="SMART" id="SM00034">
    <property type="entry name" value="CLECT"/>
    <property type="match status" value="1"/>
</dbReference>
<name>A0A8C5H5K6_GOUWI</name>
<keyword evidence="2" id="KW-1133">Transmembrane helix</keyword>
<dbReference type="InterPro" id="IPR016186">
    <property type="entry name" value="C-type_lectin-like/link_sf"/>
</dbReference>
<dbReference type="Pfam" id="PF00059">
    <property type="entry name" value="Lectin_C"/>
    <property type="match status" value="1"/>
</dbReference>
<dbReference type="PANTHER" id="PTHR45784">
    <property type="entry name" value="C-TYPE LECTIN DOMAIN FAMILY 20 MEMBER A-RELATED"/>
    <property type="match status" value="1"/>
</dbReference>
<dbReference type="SUPFAM" id="SSF56436">
    <property type="entry name" value="C-type lectin-like"/>
    <property type="match status" value="1"/>
</dbReference>
<keyword evidence="5" id="KW-1185">Reference proteome</keyword>
<dbReference type="InterPro" id="IPR018378">
    <property type="entry name" value="C-type_lectin_CS"/>
</dbReference>
<accession>A0A8C5H5K6</accession>
<dbReference type="AlphaFoldDB" id="A0A8C5H5K6"/>
<evidence type="ECO:0000259" key="3">
    <source>
        <dbReference type="PROSITE" id="PS50041"/>
    </source>
</evidence>
<feature type="domain" description="C-type lectin" evidence="3">
    <location>
        <begin position="44"/>
        <end position="165"/>
    </location>
</feature>
<dbReference type="PANTHER" id="PTHR45784:SF3">
    <property type="entry name" value="C-TYPE LECTIN DOMAIN FAMILY 4 MEMBER K-LIKE-RELATED"/>
    <property type="match status" value="1"/>
</dbReference>
<keyword evidence="2" id="KW-0472">Membrane</keyword>
<dbReference type="PROSITE" id="PS50041">
    <property type="entry name" value="C_TYPE_LECTIN_2"/>
    <property type="match status" value="1"/>
</dbReference>
<dbReference type="Gene3D" id="3.10.100.10">
    <property type="entry name" value="Mannose-Binding Protein A, subunit A"/>
    <property type="match status" value="1"/>
</dbReference>
<organism evidence="4 5">
    <name type="scientific">Gouania willdenowi</name>
    <name type="common">Blunt-snouted clingfish</name>
    <name type="synonym">Lepadogaster willdenowi</name>
    <dbReference type="NCBI Taxonomy" id="441366"/>
    <lineage>
        <taxon>Eukaryota</taxon>
        <taxon>Metazoa</taxon>
        <taxon>Chordata</taxon>
        <taxon>Craniata</taxon>
        <taxon>Vertebrata</taxon>
        <taxon>Euteleostomi</taxon>
        <taxon>Actinopterygii</taxon>
        <taxon>Neopterygii</taxon>
        <taxon>Teleostei</taxon>
        <taxon>Neoteleostei</taxon>
        <taxon>Acanthomorphata</taxon>
        <taxon>Ovalentaria</taxon>
        <taxon>Blenniimorphae</taxon>
        <taxon>Blenniiformes</taxon>
        <taxon>Gobiesocoidei</taxon>
        <taxon>Gobiesocidae</taxon>
        <taxon>Gobiesocinae</taxon>
        <taxon>Gouania</taxon>
    </lineage>
</organism>
<sequence>MGNFHKNLICSDPLSFFFDFFCFVIESFKCMFLIVGALPSFAFNNTKSFHFVNYSLNWTEAQSVCRHAYSDLATIENTADVIMLRSQISNNKAWIGLYEDLENDWRWSLNDSSFYGEGERTFRNWYSDQPNNLNGQEYCVELFTLGNSGRWSDEVCSLNLSFICYTTGRK</sequence>
<dbReference type="Proteomes" id="UP000694680">
    <property type="component" value="Chromosome 18"/>
</dbReference>
<keyword evidence="1" id="KW-1015">Disulfide bond</keyword>
<dbReference type="InterPro" id="IPR001304">
    <property type="entry name" value="C-type_lectin-like"/>
</dbReference>
<keyword evidence="2" id="KW-0812">Transmembrane</keyword>